<evidence type="ECO:0000313" key="1">
    <source>
        <dbReference type="EMBL" id="MBW33038.1"/>
    </source>
</evidence>
<proteinExistence type="predicted"/>
<dbReference type="EMBL" id="GGFM01012287">
    <property type="protein sequence ID" value="MBW33038.1"/>
    <property type="molecule type" value="Transcribed_RNA"/>
</dbReference>
<accession>A0A2M3ZXC8</accession>
<sequence>MKNGITSSSSTRHRAVLLAVLPGVSRVARSATLIKTATRMNGHKQRAHAREAYKQTCAVFSLHDSRLEIALATVTPEKFRWW</sequence>
<reference evidence="1" key="1">
    <citation type="submission" date="2018-01" db="EMBL/GenBank/DDBJ databases">
        <title>An insight into the sialome of Amazonian anophelines.</title>
        <authorList>
            <person name="Ribeiro J.M."/>
            <person name="Scarpassa V."/>
            <person name="Calvo E."/>
        </authorList>
    </citation>
    <scope>NUCLEOTIDE SEQUENCE</scope>
    <source>
        <tissue evidence="1">Salivary glands</tissue>
    </source>
</reference>
<protein>
    <submittedName>
        <fullName evidence="1">Putative secreted peptide</fullName>
    </submittedName>
</protein>
<name>A0A2M3ZXC8_9DIPT</name>
<dbReference type="AlphaFoldDB" id="A0A2M3ZXC8"/>
<organism evidence="1">
    <name type="scientific">Anopheles braziliensis</name>
    <dbReference type="NCBI Taxonomy" id="58242"/>
    <lineage>
        <taxon>Eukaryota</taxon>
        <taxon>Metazoa</taxon>
        <taxon>Ecdysozoa</taxon>
        <taxon>Arthropoda</taxon>
        <taxon>Hexapoda</taxon>
        <taxon>Insecta</taxon>
        <taxon>Pterygota</taxon>
        <taxon>Neoptera</taxon>
        <taxon>Endopterygota</taxon>
        <taxon>Diptera</taxon>
        <taxon>Nematocera</taxon>
        <taxon>Culicoidea</taxon>
        <taxon>Culicidae</taxon>
        <taxon>Anophelinae</taxon>
        <taxon>Anopheles</taxon>
    </lineage>
</organism>